<dbReference type="AlphaFoldDB" id="A0A059BP05"/>
<organism evidence="2">
    <name type="scientific">Eucalyptus grandis</name>
    <name type="common">Flooded gum</name>
    <dbReference type="NCBI Taxonomy" id="71139"/>
    <lineage>
        <taxon>Eukaryota</taxon>
        <taxon>Viridiplantae</taxon>
        <taxon>Streptophyta</taxon>
        <taxon>Embryophyta</taxon>
        <taxon>Tracheophyta</taxon>
        <taxon>Spermatophyta</taxon>
        <taxon>Magnoliopsida</taxon>
        <taxon>eudicotyledons</taxon>
        <taxon>Gunneridae</taxon>
        <taxon>Pentapetalae</taxon>
        <taxon>rosids</taxon>
        <taxon>malvids</taxon>
        <taxon>Myrtales</taxon>
        <taxon>Myrtaceae</taxon>
        <taxon>Myrtoideae</taxon>
        <taxon>Eucalypteae</taxon>
        <taxon>Eucalyptus</taxon>
    </lineage>
</organism>
<keyword evidence="1" id="KW-0812">Transmembrane</keyword>
<evidence type="ECO:0000313" key="2">
    <source>
        <dbReference type="EMBL" id="KCW67779.1"/>
    </source>
</evidence>
<protein>
    <submittedName>
        <fullName evidence="2">Uncharacterized protein</fullName>
    </submittedName>
</protein>
<reference evidence="2" key="1">
    <citation type="submission" date="2013-07" db="EMBL/GenBank/DDBJ databases">
        <title>The genome of Eucalyptus grandis.</title>
        <authorList>
            <person name="Schmutz J."/>
            <person name="Hayes R."/>
            <person name="Myburg A."/>
            <person name="Tuskan G."/>
            <person name="Grattapaglia D."/>
            <person name="Rokhsar D.S."/>
        </authorList>
    </citation>
    <scope>NUCLEOTIDE SEQUENCE</scope>
    <source>
        <tissue evidence="2">Leaf extractions</tissue>
    </source>
</reference>
<gene>
    <name evidence="2" type="ORF">EUGRSUZ_F01511</name>
</gene>
<feature type="transmembrane region" description="Helical" evidence="1">
    <location>
        <begin position="91"/>
        <end position="109"/>
    </location>
</feature>
<name>A0A059BP05_EUCGR</name>
<dbReference type="InParanoid" id="A0A059BP05"/>
<dbReference type="Gramene" id="KCW67779">
    <property type="protein sequence ID" value="KCW67779"/>
    <property type="gene ID" value="EUGRSUZ_F01511"/>
</dbReference>
<sequence length="118" mass="14320">MSRFWIHYLVDWKWPLRRLLIDIVSAYAPSLIFERWIDPSFYCFTSCFWIYNLVYWLYLLFLRNDLVDRGGCLRHGAYDDDGQLLHRITELFLSSTIYLHLSLVGWWIGSVLDHLPDW</sequence>
<proteinExistence type="predicted"/>
<keyword evidence="1" id="KW-0472">Membrane</keyword>
<feature type="transmembrane region" description="Helical" evidence="1">
    <location>
        <begin position="39"/>
        <end position="61"/>
    </location>
</feature>
<dbReference type="EMBL" id="KK198758">
    <property type="protein sequence ID" value="KCW67779.1"/>
    <property type="molecule type" value="Genomic_DNA"/>
</dbReference>
<keyword evidence="1" id="KW-1133">Transmembrane helix</keyword>
<accession>A0A059BP05</accession>
<evidence type="ECO:0000256" key="1">
    <source>
        <dbReference type="SAM" id="Phobius"/>
    </source>
</evidence>